<gene>
    <name evidence="1" type="ORF">TrVE_jg12063</name>
</gene>
<accession>A0A9W7EW46</accession>
<evidence type="ECO:0008006" key="3">
    <source>
        <dbReference type="Google" id="ProtNLM"/>
    </source>
</evidence>
<reference evidence="2" key="1">
    <citation type="journal article" date="2023" name="Commun. Biol.">
        <title>Genome analysis of Parmales, the sister group of diatoms, reveals the evolutionary specialization of diatoms from phago-mixotrophs to photoautotrophs.</title>
        <authorList>
            <person name="Ban H."/>
            <person name="Sato S."/>
            <person name="Yoshikawa S."/>
            <person name="Yamada K."/>
            <person name="Nakamura Y."/>
            <person name="Ichinomiya M."/>
            <person name="Sato N."/>
            <person name="Blanc-Mathieu R."/>
            <person name="Endo H."/>
            <person name="Kuwata A."/>
            <person name="Ogata H."/>
        </authorList>
    </citation>
    <scope>NUCLEOTIDE SEQUENCE [LARGE SCALE GENOMIC DNA]</scope>
    <source>
        <strain evidence="2">NIES 3699</strain>
    </source>
</reference>
<organism evidence="1 2">
    <name type="scientific">Triparma verrucosa</name>
    <dbReference type="NCBI Taxonomy" id="1606542"/>
    <lineage>
        <taxon>Eukaryota</taxon>
        <taxon>Sar</taxon>
        <taxon>Stramenopiles</taxon>
        <taxon>Ochrophyta</taxon>
        <taxon>Bolidophyceae</taxon>
        <taxon>Parmales</taxon>
        <taxon>Triparmaceae</taxon>
        <taxon>Triparma</taxon>
    </lineage>
</organism>
<evidence type="ECO:0000313" key="1">
    <source>
        <dbReference type="EMBL" id="GMH92732.1"/>
    </source>
</evidence>
<evidence type="ECO:0000313" key="2">
    <source>
        <dbReference type="Proteomes" id="UP001165160"/>
    </source>
</evidence>
<dbReference type="Proteomes" id="UP001165160">
    <property type="component" value="Unassembled WGS sequence"/>
</dbReference>
<sequence>MSAFRACTAQSATTRQHYGQLTKLTSIDTSAPDPNPVRVLHSSLRSSSSFSTPHLQLRFTSSTATNANNNNNAQLNAPLYSDHTWTCPTCSNKNYLFRSTCNRKSPPCSTPRPPFVSTNKYHLDNIAYYTRDNRWDVLLCYVYDQDTGRWKDSLDLDIFVNIFKGLSSIESSSPGTVQKDSRMKRLTSSLTLKLKADNVSSLTPEQISHLTTSFQILDLKLQWILNGIAEDVPRWMMEGTLDDVARASYGMSNFGRVRLEHGNLKHVIRKFFDGVDEFFIEKGMGVMQFWDVESLCEVVASFGRIGISCKNIHEVVKDEVIADKIVKDGKSSSISRLIWGLTTLEHVEGCRGILEALERKEGEWKVEDIHDFSMCLWGAEEVGFRSEKIERYLGKVDVLERIANDGDINDLQYILKSLHSLSPPRPIIERLSANLNSNKNASRLSLAPLETVVSIITSLSPNLPPNLLRKICSKSPQLIKKYIDSIYKEPDASLETVARLVEIVVENSEGAETEENLKKLFKGLEKEIDWILKKSTDDVKSRLAKAYFENNGGKQFYKSLSLRLNKYMI</sequence>
<dbReference type="EMBL" id="BRXX01000132">
    <property type="protein sequence ID" value="GMH92732.1"/>
    <property type="molecule type" value="Genomic_DNA"/>
</dbReference>
<comment type="caution">
    <text evidence="1">The sequence shown here is derived from an EMBL/GenBank/DDBJ whole genome shotgun (WGS) entry which is preliminary data.</text>
</comment>
<name>A0A9W7EW46_9STRA</name>
<protein>
    <recommendedName>
        <fullName evidence="3">RanBP2-type domain-containing protein</fullName>
    </recommendedName>
</protein>
<dbReference type="AlphaFoldDB" id="A0A9W7EW46"/>
<keyword evidence="2" id="KW-1185">Reference proteome</keyword>
<proteinExistence type="predicted"/>